<comment type="caution">
    <text evidence="2">The sequence shown here is derived from an EMBL/GenBank/DDBJ whole genome shotgun (WGS) entry which is preliminary data.</text>
</comment>
<dbReference type="Pfam" id="PF13621">
    <property type="entry name" value="Cupin_8"/>
    <property type="match status" value="1"/>
</dbReference>
<dbReference type="InterPro" id="IPR041667">
    <property type="entry name" value="Cupin_8"/>
</dbReference>
<dbReference type="Gene3D" id="2.60.120.650">
    <property type="entry name" value="Cupin"/>
    <property type="match status" value="1"/>
</dbReference>
<dbReference type="EMBL" id="ABIA03000002">
    <property type="protein sequence ID" value="EDQ33615.1"/>
    <property type="molecule type" value="Genomic_DNA"/>
</dbReference>
<dbReference type="PROSITE" id="PS51184">
    <property type="entry name" value="JMJC"/>
    <property type="match status" value="1"/>
</dbReference>
<dbReference type="SUPFAM" id="SSF51197">
    <property type="entry name" value="Clavaminate synthase-like"/>
    <property type="match status" value="1"/>
</dbReference>
<dbReference type="PANTHER" id="PTHR12480">
    <property type="entry name" value="ARGININE DEMETHYLASE AND LYSYL-HYDROXYLASE JMJD"/>
    <property type="match status" value="1"/>
</dbReference>
<dbReference type="Proteomes" id="UP000004291">
    <property type="component" value="Chromosome"/>
</dbReference>
<evidence type="ECO:0000259" key="1">
    <source>
        <dbReference type="PROSITE" id="PS51184"/>
    </source>
</evidence>
<dbReference type="STRING" id="411684.HPDFL43_10272"/>
<evidence type="ECO:0000313" key="2">
    <source>
        <dbReference type="EMBL" id="EDQ33615.1"/>
    </source>
</evidence>
<accession>A9D6X6</accession>
<protein>
    <submittedName>
        <fullName evidence="2">dTDP-4-dehydrorhamnose 3,5-epimerase</fullName>
    </submittedName>
</protein>
<reference evidence="2 3" key="1">
    <citation type="submission" date="2007-10" db="EMBL/GenBank/DDBJ databases">
        <authorList>
            <person name="Wagner-Dobler I."/>
            <person name="Ferriera S."/>
            <person name="Johnson J."/>
            <person name="Kravitz S."/>
            <person name="Beeson K."/>
            <person name="Sutton G."/>
            <person name="Rogers Y.-H."/>
            <person name="Friedman R."/>
            <person name="Frazier M."/>
            <person name="Venter J.C."/>
        </authorList>
    </citation>
    <scope>NUCLEOTIDE SEQUENCE [LARGE SCALE GENOMIC DNA]</scope>
    <source>
        <strain evidence="2 3">DFL-43</strain>
    </source>
</reference>
<dbReference type="InterPro" id="IPR050910">
    <property type="entry name" value="JMJD6_ArgDemeth/LysHydrox"/>
</dbReference>
<gene>
    <name evidence="2" type="ORF">HPDFL43_10272</name>
</gene>
<dbReference type="SMART" id="SM00558">
    <property type="entry name" value="JmjC"/>
    <property type="match status" value="1"/>
</dbReference>
<dbReference type="InterPro" id="IPR003347">
    <property type="entry name" value="JmjC_dom"/>
</dbReference>
<keyword evidence="3" id="KW-1185">Reference proteome</keyword>
<sequence>MTQPIEKVSMPSVEKFVETYIRGNQPVVVTGLDFDADEWKPDALTRRIGDLTALVYGSLFELDDVQTLEDYVDTWFGLDGDMEDDTPYIRWYNKLRDVEFAWGDEAFARVASAWRRPQCLPGNELVVPVSGAGAGTDPVLDAFPYRGLLVAARGARTRMHRDPFCSDAVVCQFYGTKEAALYRPERAAELSKAKDGSSFGGFIDVREDQIDALSVEPDFHGIVEPGEMIYIPNGWLHDVLAIEDSVSITWNFVHQRGSAKFQEYLNGAWESDSEFEILQYFHRATGNPALSASEIAKLHFATT</sequence>
<dbReference type="HOGENOM" id="CLU_917561_0_0_5"/>
<dbReference type="eggNOG" id="ENOG5033T5G">
    <property type="taxonomic scope" value="Bacteria"/>
</dbReference>
<dbReference type="RefSeq" id="WP_007197830.1">
    <property type="nucleotide sequence ID" value="NZ_CM002917.1"/>
</dbReference>
<evidence type="ECO:0000313" key="3">
    <source>
        <dbReference type="Proteomes" id="UP000004291"/>
    </source>
</evidence>
<dbReference type="AlphaFoldDB" id="A9D6X6"/>
<feature type="domain" description="JmjC" evidence="1">
    <location>
        <begin position="116"/>
        <end position="269"/>
    </location>
</feature>
<reference evidence="2 3" key="2">
    <citation type="submission" date="2012-06" db="EMBL/GenBank/DDBJ databases">
        <authorList>
            <person name="Fiebig A."/>
        </authorList>
    </citation>
    <scope>NUCLEOTIDE SEQUENCE [LARGE SCALE GENOMIC DNA]</scope>
    <source>
        <strain evidence="2 3">DFL-43</strain>
    </source>
</reference>
<organism evidence="2 3">
    <name type="scientific">Hoeflea phototrophica (strain DSM 17068 / NCIMB 14078 / DFL-43)</name>
    <dbReference type="NCBI Taxonomy" id="411684"/>
    <lineage>
        <taxon>Bacteria</taxon>
        <taxon>Pseudomonadati</taxon>
        <taxon>Pseudomonadota</taxon>
        <taxon>Alphaproteobacteria</taxon>
        <taxon>Hyphomicrobiales</taxon>
        <taxon>Rhizobiaceae</taxon>
        <taxon>Hoeflea</taxon>
    </lineage>
</organism>
<name>A9D6X6_HOEPD</name>
<proteinExistence type="predicted"/>